<dbReference type="SUPFAM" id="SSF82199">
    <property type="entry name" value="SET domain"/>
    <property type="match status" value="1"/>
</dbReference>
<accession>A0A4R1L5S2</accession>
<dbReference type="AlphaFoldDB" id="A0A4R1L5S2"/>
<feature type="domain" description="Post-SET" evidence="7">
    <location>
        <begin position="114"/>
        <end position="130"/>
    </location>
</feature>
<dbReference type="EMBL" id="SMGK01000002">
    <property type="protein sequence ID" value="TCK73498.1"/>
    <property type="molecule type" value="Genomic_DNA"/>
</dbReference>
<evidence type="ECO:0000256" key="2">
    <source>
        <dbReference type="ARBA" id="ARBA00022454"/>
    </source>
</evidence>
<organism evidence="8 9">
    <name type="scientific">Acidipila rosea</name>
    <dbReference type="NCBI Taxonomy" id="768535"/>
    <lineage>
        <taxon>Bacteria</taxon>
        <taxon>Pseudomonadati</taxon>
        <taxon>Acidobacteriota</taxon>
        <taxon>Terriglobia</taxon>
        <taxon>Terriglobales</taxon>
        <taxon>Acidobacteriaceae</taxon>
        <taxon>Acidipila</taxon>
    </lineage>
</organism>
<reference evidence="8 9" key="1">
    <citation type="submission" date="2019-03" db="EMBL/GenBank/DDBJ databases">
        <title>Genomic Encyclopedia of Type Strains, Phase IV (KMG-IV): sequencing the most valuable type-strain genomes for metagenomic binning, comparative biology and taxonomic classification.</title>
        <authorList>
            <person name="Goeker M."/>
        </authorList>
    </citation>
    <scope>NUCLEOTIDE SEQUENCE [LARGE SCALE GENOMIC DNA]</scope>
    <source>
        <strain evidence="8 9">DSM 103428</strain>
    </source>
</reference>
<evidence type="ECO:0000256" key="1">
    <source>
        <dbReference type="ARBA" id="ARBA00004286"/>
    </source>
</evidence>
<gene>
    <name evidence="8" type="ORF">C7378_1111</name>
</gene>
<keyword evidence="9" id="KW-1185">Reference proteome</keyword>
<dbReference type="Gene3D" id="2.170.270.10">
    <property type="entry name" value="SET domain"/>
    <property type="match status" value="1"/>
</dbReference>
<evidence type="ECO:0000313" key="8">
    <source>
        <dbReference type="EMBL" id="TCK73498.1"/>
    </source>
</evidence>
<evidence type="ECO:0008006" key="10">
    <source>
        <dbReference type="Google" id="ProtNLM"/>
    </source>
</evidence>
<name>A0A4R1L5S2_9BACT</name>
<keyword evidence="3" id="KW-0489">Methyltransferase</keyword>
<evidence type="ECO:0000256" key="3">
    <source>
        <dbReference type="ARBA" id="ARBA00022603"/>
    </source>
</evidence>
<evidence type="ECO:0000259" key="7">
    <source>
        <dbReference type="PROSITE" id="PS50868"/>
    </source>
</evidence>
<sequence length="148" mass="16473">MGLMIRSSAIHAAGCYTTTPIPAGSRVVEYTGPRITKDVADEKYEDSPTTYLFGLGEGETVIDGHGTAMFINHSCDPNCETDEQNGRVWIMALREIAAHEELTYDYNLYDGDEDEARCNCGAAKCRKSMYSPQELRRRKRAAKRAAAR</sequence>
<evidence type="ECO:0000256" key="4">
    <source>
        <dbReference type="ARBA" id="ARBA00022679"/>
    </source>
</evidence>
<evidence type="ECO:0000313" key="9">
    <source>
        <dbReference type="Proteomes" id="UP000295210"/>
    </source>
</evidence>
<dbReference type="InterPro" id="IPR001214">
    <property type="entry name" value="SET_dom"/>
</dbReference>
<dbReference type="SMART" id="SM00317">
    <property type="entry name" value="SET"/>
    <property type="match status" value="1"/>
</dbReference>
<keyword evidence="2" id="KW-0158">Chromosome</keyword>
<dbReference type="PANTHER" id="PTHR22884">
    <property type="entry name" value="SET DOMAIN PROTEINS"/>
    <property type="match status" value="1"/>
</dbReference>
<protein>
    <recommendedName>
        <fullName evidence="10">SET domain-containing protein</fullName>
    </recommendedName>
</protein>
<dbReference type="PROSITE" id="PS50868">
    <property type="entry name" value="POST_SET"/>
    <property type="match status" value="1"/>
</dbReference>
<evidence type="ECO:0000256" key="5">
    <source>
        <dbReference type="ARBA" id="ARBA00022691"/>
    </source>
</evidence>
<dbReference type="GO" id="GO:0005694">
    <property type="term" value="C:chromosome"/>
    <property type="evidence" value="ECO:0007669"/>
    <property type="project" value="UniProtKB-SubCell"/>
</dbReference>
<evidence type="ECO:0000259" key="6">
    <source>
        <dbReference type="PROSITE" id="PS50280"/>
    </source>
</evidence>
<keyword evidence="4" id="KW-0808">Transferase</keyword>
<comment type="caution">
    <text evidence="8">The sequence shown here is derived from an EMBL/GenBank/DDBJ whole genome shotgun (WGS) entry which is preliminary data.</text>
</comment>
<dbReference type="InterPro" id="IPR046341">
    <property type="entry name" value="SET_dom_sf"/>
</dbReference>
<proteinExistence type="predicted"/>
<dbReference type="Proteomes" id="UP000295210">
    <property type="component" value="Unassembled WGS sequence"/>
</dbReference>
<dbReference type="PROSITE" id="PS50280">
    <property type="entry name" value="SET"/>
    <property type="match status" value="1"/>
</dbReference>
<dbReference type="Pfam" id="PF00856">
    <property type="entry name" value="SET"/>
    <property type="match status" value="1"/>
</dbReference>
<comment type="subcellular location">
    <subcellularLocation>
        <location evidence="1">Chromosome</location>
    </subcellularLocation>
</comment>
<dbReference type="InterPro" id="IPR003616">
    <property type="entry name" value="Post-SET_dom"/>
</dbReference>
<dbReference type="InterPro" id="IPR050777">
    <property type="entry name" value="SET2_Histone-Lys_MeTrsfase"/>
</dbReference>
<dbReference type="GO" id="GO:0008168">
    <property type="term" value="F:methyltransferase activity"/>
    <property type="evidence" value="ECO:0007669"/>
    <property type="project" value="UniProtKB-KW"/>
</dbReference>
<keyword evidence="5" id="KW-0949">S-adenosyl-L-methionine</keyword>
<dbReference type="OrthoDB" id="9790349at2"/>
<dbReference type="GO" id="GO:0032259">
    <property type="term" value="P:methylation"/>
    <property type="evidence" value="ECO:0007669"/>
    <property type="project" value="UniProtKB-KW"/>
</dbReference>
<feature type="domain" description="SET" evidence="6">
    <location>
        <begin position="1"/>
        <end position="107"/>
    </location>
</feature>